<dbReference type="AlphaFoldDB" id="A0A854WAH7"/>
<evidence type="ECO:0000256" key="1">
    <source>
        <dbReference type="ARBA" id="ARBA00004141"/>
    </source>
</evidence>
<dbReference type="EMBL" id="NSGR01000004">
    <property type="protein sequence ID" value="PCH13781.1"/>
    <property type="molecule type" value="Genomic_DNA"/>
</dbReference>
<dbReference type="GO" id="GO:0016020">
    <property type="term" value="C:membrane"/>
    <property type="evidence" value="ECO:0007669"/>
    <property type="project" value="UniProtKB-SubCell"/>
</dbReference>
<comment type="subcellular location">
    <subcellularLocation>
        <location evidence="1">Membrane</location>
        <topology evidence="1">Multi-pass membrane protein</topology>
    </subcellularLocation>
</comment>
<evidence type="ECO:0000256" key="5">
    <source>
        <dbReference type="SAM" id="Phobius"/>
    </source>
</evidence>
<dbReference type="InterPro" id="IPR013525">
    <property type="entry name" value="ABC2_TM"/>
</dbReference>
<evidence type="ECO:0000313" key="7">
    <source>
        <dbReference type="EMBL" id="PCH13781.1"/>
    </source>
</evidence>
<dbReference type="InterPro" id="IPR051784">
    <property type="entry name" value="Nod_factor_ABC_transporter"/>
</dbReference>
<keyword evidence="3 5" id="KW-1133">Transmembrane helix</keyword>
<feature type="domain" description="ABC-2 type transporter transmembrane" evidence="6">
    <location>
        <begin position="3"/>
        <end position="221"/>
    </location>
</feature>
<organism evidence="7 8">
    <name type="scientific">Streptococcus parauberis</name>
    <dbReference type="NCBI Taxonomy" id="1348"/>
    <lineage>
        <taxon>Bacteria</taxon>
        <taxon>Bacillati</taxon>
        <taxon>Bacillota</taxon>
        <taxon>Bacilli</taxon>
        <taxon>Lactobacillales</taxon>
        <taxon>Streptococcaceae</taxon>
        <taxon>Streptococcus</taxon>
    </lineage>
</organism>
<feature type="transmembrane region" description="Helical" evidence="5">
    <location>
        <begin position="141"/>
        <end position="164"/>
    </location>
</feature>
<gene>
    <name evidence="7" type="ORF">A9Y57_00415</name>
</gene>
<keyword evidence="4 5" id="KW-0472">Membrane</keyword>
<dbReference type="GO" id="GO:0140359">
    <property type="term" value="F:ABC-type transporter activity"/>
    <property type="evidence" value="ECO:0007669"/>
    <property type="project" value="InterPro"/>
</dbReference>
<evidence type="ECO:0000256" key="3">
    <source>
        <dbReference type="ARBA" id="ARBA00022989"/>
    </source>
</evidence>
<name>A0A854WAH7_9STRE</name>
<evidence type="ECO:0000256" key="2">
    <source>
        <dbReference type="ARBA" id="ARBA00022692"/>
    </source>
</evidence>
<comment type="caution">
    <text evidence="7">The sequence shown here is derived from an EMBL/GenBank/DDBJ whole genome shotgun (WGS) entry which is preliminary data.</text>
</comment>
<feature type="transmembrane region" description="Helical" evidence="5">
    <location>
        <begin position="256"/>
        <end position="276"/>
    </location>
</feature>
<evidence type="ECO:0000259" key="6">
    <source>
        <dbReference type="Pfam" id="PF01061"/>
    </source>
</evidence>
<sequence>MKATIERHLKLYFSSKAGVFFSLLGALIAFVLYILFLQNNLVISWKDSMPKPEKILDLWIMGGVLTVTGITTSWAALSRIVSDKERHVWQDLILTDVSPLSITLGYILSASIISFIMQILVGLVMAFYFKQEDGLVISTKLIPQLLQVALLSSLQGSLFATTVLQFVNKMSLESSLSTLVGTASGFLVGVYMPIGVLPDSAQQLVKFVPGAYVASLFRHILLDAKVESFGQAGIHFSKFMGIGLEWDKLTTKVQDYRIVLAIIAGQLLILAIILMLKRKNKLTD</sequence>
<reference evidence="7 8" key="1">
    <citation type="submission" date="2016-06" db="EMBL/GenBank/DDBJ databases">
        <authorList>
            <person name="Haines A.N."/>
            <person name="Council K.R."/>
        </authorList>
    </citation>
    <scope>NUCLEOTIDE SEQUENCE [LARGE SCALE GENOMIC DNA]</scope>
    <source>
        <strain evidence="7 8">SP158-29</strain>
    </source>
</reference>
<accession>A0A854WAH7</accession>
<dbReference type="PANTHER" id="PTHR43229:SF2">
    <property type="entry name" value="NODULATION PROTEIN J"/>
    <property type="match status" value="1"/>
</dbReference>
<dbReference type="Pfam" id="PF01061">
    <property type="entry name" value="ABC2_membrane"/>
    <property type="match status" value="1"/>
</dbReference>
<dbReference type="Proteomes" id="UP000217465">
    <property type="component" value="Unassembled WGS sequence"/>
</dbReference>
<protein>
    <submittedName>
        <fullName evidence="7">ABC-2 type transporter</fullName>
    </submittedName>
</protein>
<feature type="transmembrane region" description="Helical" evidence="5">
    <location>
        <begin position="20"/>
        <end position="38"/>
    </location>
</feature>
<feature type="transmembrane region" description="Helical" evidence="5">
    <location>
        <begin position="102"/>
        <end position="129"/>
    </location>
</feature>
<evidence type="ECO:0000313" key="8">
    <source>
        <dbReference type="Proteomes" id="UP000217465"/>
    </source>
</evidence>
<keyword evidence="2 5" id="KW-0812">Transmembrane</keyword>
<dbReference type="PANTHER" id="PTHR43229">
    <property type="entry name" value="NODULATION PROTEIN J"/>
    <property type="match status" value="1"/>
</dbReference>
<proteinExistence type="predicted"/>
<evidence type="ECO:0000256" key="4">
    <source>
        <dbReference type="ARBA" id="ARBA00023136"/>
    </source>
</evidence>
<feature type="transmembrane region" description="Helical" evidence="5">
    <location>
        <begin position="176"/>
        <end position="194"/>
    </location>
</feature>
<dbReference type="RefSeq" id="WP_096633343.1">
    <property type="nucleotide sequence ID" value="NZ_LHAE01000009.1"/>
</dbReference>
<feature type="transmembrane region" description="Helical" evidence="5">
    <location>
        <begin position="58"/>
        <end position="81"/>
    </location>
</feature>